<reference evidence="1 2" key="1">
    <citation type="submission" date="2017-05" db="EMBL/GenBank/DDBJ databases">
        <title>Butyricicoccus porcorum sp. nov. a butyrate-producing bacterium from the swine intestinal tract.</title>
        <authorList>
            <person name="Trachsel J."/>
            <person name="Humphrey S."/>
            <person name="Allen H.K."/>
        </authorList>
    </citation>
    <scope>NUCLEOTIDE SEQUENCE [LARGE SCALE GENOMIC DNA]</scope>
    <source>
        <strain evidence="1">BB10</strain>
    </source>
</reference>
<name>A0A252F1M3_9FIRM</name>
<proteinExistence type="predicted"/>
<dbReference type="OrthoDB" id="1936216at2"/>
<dbReference type="AlphaFoldDB" id="A0A252F1M3"/>
<keyword evidence="2" id="KW-1185">Reference proteome</keyword>
<accession>A0A252F1M3</accession>
<dbReference type="EMBL" id="NHOC01000010">
    <property type="protein sequence ID" value="OUM19703.1"/>
    <property type="molecule type" value="Genomic_DNA"/>
</dbReference>
<comment type="caution">
    <text evidence="1">The sequence shown here is derived from an EMBL/GenBank/DDBJ whole genome shotgun (WGS) entry which is preliminary data.</text>
</comment>
<dbReference type="Proteomes" id="UP000194903">
    <property type="component" value="Unassembled WGS sequence"/>
</dbReference>
<evidence type="ECO:0000313" key="1">
    <source>
        <dbReference type="EMBL" id="OUM19703.1"/>
    </source>
</evidence>
<sequence length="61" mass="6737">MKLELPLGFGMALAQNEAAMKKFESLTESEKLAVLQKTHSVRSKQEMQQLVSSLDAQSAVE</sequence>
<dbReference type="RefSeq" id="WP_087021392.1">
    <property type="nucleotide sequence ID" value="NZ_CP178353.1"/>
</dbReference>
<protein>
    <submittedName>
        <fullName evidence="1">Uncharacterized protein</fullName>
    </submittedName>
</protein>
<evidence type="ECO:0000313" key="2">
    <source>
        <dbReference type="Proteomes" id="UP000194903"/>
    </source>
</evidence>
<gene>
    <name evidence="1" type="ORF">CBW42_11085</name>
</gene>
<organism evidence="1 2">
    <name type="scientific">Butyricicoccus porcorum</name>
    <dbReference type="NCBI Taxonomy" id="1945634"/>
    <lineage>
        <taxon>Bacteria</taxon>
        <taxon>Bacillati</taxon>
        <taxon>Bacillota</taxon>
        <taxon>Clostridia</taxon>
        <taxon>Eubacteriales</taxon>
        <taxon>Butyricicoccaceae</taxon>
        <taxon>Butyricicoccus</taxon>
    </lineage>
</organism>